<name>A0A8T0EI59_ARGBR</name>
<evidence type="ECO:0000313" key="2">
    <source>
        <dbReference type="EMBL" id="KAF8771078.1"/>
    </source>
</evidence>
<dbReference type="Proteomes" id="UP000807504">
    <property type="component" value="Unassembled WGS sequence"/>
</dbReference>
<evidence type="ECO:0000259" key="1">
    <source>
        <dbReference type="PROSITE" id="PS50097"/>
    </source>
</evidence>
<dbReference type="CDD" id="cd18186">
    <property type="entry name" value="BTB_POZ_ZBTB_KLHL-like"/>
    <property type="match status" value="1"/>
</dbReference>
<dbReference type="Gene3D" id="3.30.710.10">
    <property type="entry name" value="Potassium Channel Kv1.1, Chain A"/>
    <property type="match status" value="1"/>
</dbReference>
<dbReference type="PROSITE" id="PS50097">
    <property type="entry name" value="BTB"/>
    <property type="match status" value="1"/>
</dbReference>
<dbReference type="SMART" id="SM00225">
    <property type="entry name" value="BTB"/>
    <property type="match status" value="1"/>
</dbReference>
<reference evidence="2" key="1">
    <citation type="journal article" date="2020" name="bioRxiv">
        <title>Chromosome-level reference genome of the European wasp spider Argiope bruennichi: a resource for studies on range expansion and evolutionary adaptation.</title>
        <authorList>
            <person name="Sheffer M.M."/>
            <person name="Hoppe A."/>
            <person name="Krehenwinkel H."/>
            <person name="Uhl G."/>
            <person name="Kuss A.W."/>
            <person name="Jensen L."/>
            <person name="Jensen C."/>
            <person name="Gillespie R.G."/>
            <person name="Hoff K.J."/>
            <person name="Prost S."/>
        </authorList>
    </citation>
    <scope>NUCLEOTIDE SEQUENCE</scope>
</reference>
<reference evidence="2" key="2">
    <citation type="submission" date="2020-06" db="EMBL/GenBank/DDBJ databases">
        <authorList>
            <person name="Sheffer M."/>
        </authorList>
    </citation>
    <scope>NUCLEOTIDE SEQUENCE</scope>
</reference>
<dbReference type="InterPro" id="IPR000210">
    <property type="entry name" value="BTB/POZ_dom"/>
</dbReference>
<organism evidence="2 3">
    <name type="scientific">Argiope bruennichi</name>
    <name type="common">Wasp spider</name>
    <name type="synonym">Aranea bruennichi</name>
    <dbReference type="NCBI Taxonomy" id="94029"/>
    <lineage>
        <taxon>Eukaryota</taxon>
        <taxon>Metazoa</taxon>
        <taxon>Ecdysozoa</taxon>
        <taxon>Arthropoda</taxon>
        <taxon>Chelicerata</taxon>
        <taxon>Arachnida</taxon>
        <taxon>Araneae</taxon>
        <taxon>Araneomorphae</taxon>
        <taxon>Entelegynae</taxon>
        <taxon>Araneoidea</taxon>
        <taxon>Araneidae</taxon>
        <taxon>Argiope</taxon>
    </lineage>
</organism>
<dbReference type="InterPro" id="IPR011333">
    <property type="entry name" value="SKP1/BTB/POZ_sf"/>
</dbReference>
<protein>
    <submittedName>
        <fullName evidence="2">Speckle-type POZ protein B like protein</fullName>
    </submittedName>
</protein>
<sequence>MELEEKCFIIKWRLESYKFLQGTICYSPWFSVDALKCRLSLGREPSLCGYVKVNIESENSASTEKFKFRFLCSLSSDHSSSPPFEAEDIDAFQPGSRKLLLLVSQNKIFKEEGGVLIPPNTFTVLCKLWKEGGSLSEGAEYMIETEAEVERMSFAGVVEAFGDLTSDGTKPIRIIATSGESLQFSMNIGLTRDRTIFLEVKPLNCEKTGVCRCLLNLLDSTRTKIAGEGWFRYDPKKRGEQGSGWKIPLKFPERHLMDFGNQYFQKECLDGEIAFCTGNYTNKILKMKCETNLCNSIHQVLSSKQNGTENIEEENRLIFTVQDDLMSLLSSGNFSDTTLQTPTETFPAHKLILSARSPVFRAMFTNKMKENIKECVRIEDLDADTVRRLLLFLYSDSLKDLDLESAKKLYFAGDKYEVLSLRHKCAHFLEKNLCPSSCCDVLVLADRHSDSCLKKVVQEYISHHDKEVYQTDQWKQLEQTNPVLTFETLRVMYEKSRKFT</sequence>
<gene>
    <name evidence="2" type="ORF">HNY73_018532</name>
</gene>
<keyword evidence="3" id="KW-1185">Reference proteome</keyword>
<comment type="caution">
    <text evidence="2">The sequence shown here is derived from an EMBL/GenBank/DDBJ whole genome shotgun (WGS) entry which is preliminary data.</text>
</comment>
<dbReference type="Gene3D" id="1.25.40.420">
    <property type="match status" value="1"/>
</dbReference>
<dbReference type="EMBL" id="JABXBU010002228">
    <property type="protein sequence ID" value="KAF8771078.1"/>
    <property type="molecule type" value="Genomic_DNA"/>
</dbReference>
<dbReference type="PANTHER" id="PTHR24413">
    <property type="entry name" value="SPECKLE-TYPE POZ PROTEIN"/>
    <property type="match status" value="1"/>
</dbReference>
<dbReference type="Pfam" id="PF00651">
    <property type="entry name" value="BTB"/>
    <property type="match status" value="1"/>
</dbReference>
<accession>A0A8T0EI59</accession>
<proteinExistence type="predicted"/>
<dbReference type="AlphaFoldDB" id="A0A8T0EI59"/>
<feature type="domain" description="BTB" evidence="1">
    <location>
        <begin position="335"/>
        <end position="402"/>
    </location>
</feature>
<dbReference type="SUPFAM" id="SSF54695">
    <property type="entry name" value="POZ domain"/>
    <property type="match status" value="1"/>
</dbReference>
<evidence type="ECO:0000313" key="3">
    <source>
        <dbReference type="Proteomes" id="UP000807504"/>
    </source>
</evidence>